<organism evidence="2 3">
    <name type="scientific">Saccharopolyspora phatthalungensis</name>
    <dbReference type="NCBI Taxonomy" id="664693"/>
    <lineage>
        <taxon>Bacteria</taxon>
        <taxon>Bacillati</taxon>
        <taxon>Actinomycetota</taxon>
        <taxon>Actinomycetes</taxon>
        <taxon>Pseudonocardiales</taxon>
        <taxon>Pseudonocardiaceae</taxon>
        <taxon>Saccharopolyspora</taxon>
    </lineage>
</organism>
<dbReference type="Proteomes" id="UP000584374">
    <property type="component" value="Unassembled WGS sequence"/>
</dbReference>
<protein>
    <recommendedName>
        <fullName evidence="4">Basic secretory peptidase family protein</fullName>
    </recommendedName>
</protein>
<dbReference type="Pfam" id="PF04450">
    <property type="entry name" value="BSP"/>
    <property type="match status" value="1"/>
</dbReference>
<evidence type="ECO:0000313" key="2">
    <source>
        <dbReference type="EMBL" id="MBB5156219.1"/>
    </source>
</evidence>
<gene>
    <name evidence="2" type="ORF">BJ970_003753</name>
</gene>
<evidence type="ECO:0000313" key="3">
    <source>
        <dbReference type="Proteomes" id="UP000584374"/>
    </source>
</evidence>
<evidence type="ECO:0008006" key="4">
    <source>
        <dbReference type="Google" id="ProtNLM"/>
    </source>
</evidence>
<feature type="chain" id="PRO_5038754081" description="Basic secretory peptidase family protein" evidence="1">
    <location>
        <begin position="22"/>
        <end position="430"/>
    </location>
</feature>
<feature type="signal peptide" evidence="1">
    <location>
        <begin position="1"/>
        <end position="21"/>
    </location>
</feature>
<reference evidence="2 3" key="1">
    <citation type="submission" date="2020-08" db="EMBL/GenBank/DDBJ databases">
        <title>Sequencing the genomes of 1000 actinobacteria strains.</title>
        <authorList>
            <person name="Klenk H.-P."/>
        </authorList>
    </citation>
    <scope>NUCLEOTIDE SEQUENCE [LARGE SCALE GENOMIC DNA]</scope>
    <source>
        <strain evidence="2 3">DSM 45584</strain>
    </source>
</reference>
<comment type="caution">
    <text evidence="2">The sequence shown here is derived from an EMBL/GenBank/DDBJ whole genome shotgun (WGS) entry which is preliminary data.</text>
</comment>
<dbReference type="AlphaFoldDB" id="A0A840QCF6"/>
<sequence>MLASGKFRGWLAAVAAGAALAGVSSHSLPPPDLPSTQPVQVAGHAGFAFAGQPPESAVRGLLERRAAAVRTGDEAAFAATLDPEAPPDFQRRQHELFRNLGTVPVTGWAYELESAAGDHPPVPEADETWAPRVMLRYALTGVDTVPTQRPLGYVFARRGSSWYLADDDGAEYPAWRGPWDFGLCHVRRTPTGLVIGHDPEPVERVARQLDAAVADVTEVWGPGWSRRVGVLLPDSQEELQSLVGAEFAVDGIAAVAVADRVDTTARRVEGPRVVLNPKTAEQLSDIALRVVLRHEITHIAARADTVDGAPMWMLEGFADYVGYRKSGVEPKDVAPDLAHRLREAGPPTKLPEDGDFHQAGRRLDLAYQQSWSVVRHLSERLGERRLVNLYRRVAASRSSATVDEALRETAGLSTEQLVAQWGAQLPRTFG</sequence>
<evidence type="ECO:0000256" key="1">
    <source>
        <dbReference type="SAM" id="SignalP"/>
    </source>
</evidence>
<keyword evidence="3" id="KW-1185">Reference proteome</keyword>
<dbReference type="RefSeq" id="WP_184727400.1">
    <property type="nucleotide sequence ID" value="NZ_JACHIW010000001.1"/>
</dbReference>
<dbReference type="InterPro" id="IPR007541">
    <property type="entry name" value="Uncharacterised_BSP"/>
</dbReference>
<proteinExistence type="predicted"/>
<name>A0A840QCF6_9PSEU</name>
<accession>A0A840QCF6</accession>
<keyword evidence="1" id="KW-0732">Signal</keyword>
<dbReference type="EMBL" id="JACHIW010000001">
    <property type="protein sequence ID" value="MBB5156219.1"/>
    <property type="molecule type" value="Genomic_DNA"/>
</dbReference>